<feature type="transmembrane region" description="Helical" evidence="1">
    <location>
        <begin position="12"/>
        <end position="35"/>
    </location>
</feature>
<organism evidence="2 3">
    <name type="scientific">Acipenser ruthenus</name>
    <name type="common">Sterlet sturgeon</name>
    <dbReference type="NCBI Taxonomy" id="7906"/>
    <lineage>
        <taxon>Eukaryota</taxon>
        <taxon>Metazoa</taxon>
        <taxon>Chordata</taxon>
        <taxon>Craniata</taxon>
        <taxon>Vertebrata</taxon>
        <taxon>Euteleostomi</taxon>
        <taxon>Actinopterygii</taxon>
        <taxon>Chondrostei</taxon>
        <taxon>Acipenseriformes</taxon>
        <taxon>Acipenseridae</taxon>
        <taxon>Acipenser</taxon>
    </lineage>
</organism>
<dbReference type="Proteomes" id="UP000289886">
    <property type="component" value="Unassembled WGS sequence"/>
</dbReference>
<name>A0A444UCD6_ACIRT</name>
<accession>A0A444UCD6</accession>
<evidence type="ECO:0000313" key="2">
    <source>
        <dbReference type="EMBL" id="RXM32846.1"/>
    </source>
</evidence>
<evidence type="ECO:0000256" key="1">
    <source>
        <dbReference type="SAM" id="Phobius"/>
    </source>
</evidence>
<sequence length="99" mass="11754">MQQQPQQNGKWFSTYLICFLIGGTHILYRTAGLLLPNYRTLKAKVLPGPDQKRTLKHDDTNYTQLITNLKANAALLRVPNQERHKWDWQYFYWGPKNMF</sequence>
<comment type="caution">
    <text evidence="2">The sequence shown here is derived from an EMBL/GenBank/DDBJ whole genome shotgun (WGS) entry which is preliminary data.</text>
</comment>
<reference evidence="2 3" key="1">
    <citation type="submission" date="2019-01" db="EMBL/GenBank/DDBJ databases">
        <title>Draft Genome and Complete Hox-Cluster Characterization of the Sterlet Sturgeon (Acipenser ruthenus).</title>
        <authorList>
            <person name="Wei Q."/>
        </authorList>
    </citation>
    <scope>NUCLEOTIDE SEQUENCE [LARGE SCALE GENOMIC DNA]</scope>
    <source>
        <strain evidence="2">WHYD16114868_AA</strain>
        <tissue evidence="2">Blood</tissue>
    </source>
</reference>
<dbReference type="EMBL" id="SCEB01214839">
    <property type="protein sequence ID" value="RXM32846.1"/>
    <property type="molecule type" value="Genomic_DNA"/>
</dbReference>
<proteinExistence type="predicted"/>
<keyword evidence="1" id="KW-0812">Transmembrane</keyword>
<evidence type="ECO:0000313" key="3">
    <source>
        <dbReference type="Proteomes" id="UP000289886"/>
    </source>
</evidence>
<dbReference type="AlphaFoldDB" id="A0A444UCD6"/>
<keyword evidence="3" id="KW-1185">Reference proteome</keyword>
<keyword evidence="1" id="KW-0472">Membrane</keyword>
<keyword evidence="1" id="KW-1133">Transmembrane helix</keyword>
<protein>
    <submittedName>
        <fullName evidence="2">Uncharacterized protein</fullName>
    </submittedName>
</protein>
<gene>
    <name evidence="2" type="ORF">EOD39_1422</name>
</gene>